<feature type="transmembrane region" description="Helical" evidence="6">
    <location>
        <begin position="114"/>
        <end position="136"/>
    </location>
</feature>
<accession>A0A2H3U5H2</accession>
<dbReference type="GO" id="GO:0022857">
    <property type="term" value="F:transmembrane transporter activity"/>
    <property type="evidence" value="ECO:0007669"/>
    <property type="project" value="InterPro"/>
</dbReference>
<dbReference type="VEuPathDB" id="FungiDB:FOIG_04541"/>
<evidence type="ECO:0000256" key="3">
    <source>
        <dbReference type="ARBA" id="ARBA00022692"/>
    </source>
</evidence>
<feature type="transmembrane region" description="Helical" evidence="6">
    <location>
        <begin position="230"/>
        <end position="255"/>
    </location>
</feature>
<gene>
    <name evidence="7" type="ORF">FRV6_13437</name>
</gene>
<dbReference type="PANTHER" id="PTHR45649">
    <property type="entry name" value="AMINO-ACID PERMEASE BAT1"/>
    <property type="match status" value="1"/>
</dbReference>
<feature type="transmembrane region" description="Helical" evidence="6">
    <location>
        <begin position="189"/>
        <end position="210"/>
    </location>
</feature>
<dbReference type="PANTHER" id="PTHR45649:SF3">
    <property type="entry name" value="POLYAMINE TRANSPORTER TPO5"/>
    <property type="match status" value="1"/>
</dbReference>
<reference evidence="8" key="1">
    <citation type="submission" date="2016-09" db="EMBL/GenBank/DDBJ databases">
        <authorList>
            <person name="Guldener U."/>
        </authorList>
    </citation>
    <scope>NUCLEOTIDE SEQUENCE [LARGE SCALE GENOMIC DNA]</scope>
    <source>
        <strain evidence="8">V64-1</strain>
    </source>
</reference>
<dbReference type="VEuPathDB" id="FungiDB:FOXG_10394"/>
<feature type="transmembrane region" description="Helical" evidence="6">
    <location>
        <begin position="70"/>
        <end position="93"/>
    </location>
</feature>
<feature type="transmembrane region" description="Helical" evidence="6">
    <location>
        <begin position="467"/>
        <end position="488"/>
    </location>
</feature>
<dbReference type="VEuPathDB" id="FungiDB:FOZG_09865"/>
<protein>
    <submittedName>
        <fullName evidence="7">Related to GABA permease</fullName>
    </submittedName>
</protein>
<evidence type="ECO:0000256" key="6">
    <source>
        <dbReference type="SAM" id="Phobius"/>
    </source>
</evidence>
<feature type="transmembrane region" description="Helical" evidence="6">
    <location>
        <begin position="438"/>
        <end position="461"/>
    </location>
</feature>
<evidence type="ECO:0000256" key="5">
    <source>
        <dbReference type="ARBA" id="ARBA00023136"/>
    </source>
</evidence>
<dbReference type="AlphaFoldDB" id="A0A2H3U5H2"/>
<dbReference type="Gene3D" id="1.20.1740.10">
    <property type="entry name" value="Amino acid/polyamine transporter I"/>
    <property type="match status" value="1"/>
</dbReference>
<feature type="transmembrane region" description="Helical" evidence="6">
    <location>
        <begin position="33"/>
        <end position="58"/>
    </location>
</feature>
<evidence type="ECO:0000313" key="7">
    <source>
        <dbReference type="EMBL" id="SCO89309.1"/>
    </source>
</evidence>
<feature type="transmembrane region" description="Helical" evidence="6">
    <location>
        <begin position="156"/>
        <end position="177"/>
    </location>
</feature>
<dbReference type="VEuPathDB" id="FungiDB:HZS61_016247"/>
<sequence>MPTLEKFGSASQAVSADQALANLGYKNELKRTLSIWTILGLSVAIMGVPFGLSTTLYITLVNGQSVTVLWGWVFVTLCSICIASSLAEICAVYPTAGGPYFWSAMVSTRKYAPIASWITGWLNLVGNFLVTTSINFSGAQIVLSVASLFHEEYVATPWQTVLAFWAFTLLAAAVNVFGTRYLSAINVGAMIWTAVSVGVFMIVLLVMAKAKRSASFVFTHYDASASGWPTGWSFFVGLLQGGYVMLGYGLVASLCEEVENPHLEVPRAMVISVVVSGFVGLAFLIPVLFTLPDVATLLAVASNQPIGTMFKMVTGSKAAAVVLLVFIIGIFLFASIGAFTAASRYTYAFARDGAIPGHLIWSRMNKKLEMPLMAMLLNVIVSMLLGLIYFGSSAAFNSFTGTATICLSTSYATPILASLIRSRKPVHGSAFSLRSWGFLINGISVSWIFFSIILFCMPVTLPVTASSMNYSSVVFMGFGSVSVVWYIVYGRKHYKGPVASMEEDYLPGVVVETPGHEGEMETVKKS</sequence>
<evidence type="ECO:0000313" key="8">
    <source>
        <dbReference type="Proteomes" id="UP000219369"/>
    </source>
</evidence>
<comment type="subcellular location">
    <subcellularLocation>
        <location evidence="1">Membrane</location>
        <topology evidence="1">Multi-pass membrane protein</topology>
    </subcellularLocation>
</comment>
<dbReference type="PIRSF" id="PIRSF006060">
    <property type="entry name" value="AA_transporter"/>
    <property type="match status" value="1"/>
</dbReference>
<dbReference type="Proteomes" id="UP000219369">
    <property type="component" value="Unassembled WGS sequence"/>
</dbReference>
<dbReference type="VEuPathDB" id="FungiDB:FOMG_07159"/>
<evidence type="ECO:0000256" key="4">
    <source>
        <dbReference type="ARBA" id="ARBA00022989"/>
    </source>
</evidence>
<organism evidence="7 8">
    <name type="scientific">Fusarium oxysporum</name>
    <name type="common">Fusarium vascular wilt</name>
    <dbReference type="NCBI Taxonomy" id="5507"/>
    <lineage>
        <taxon>Eukaryota</taxon>
        <taxon>Fungi</taxon>
        <taxon>Dikarya</taxon>
        <taxon>Ascomycota</taxon>
        <taxon>Pezizomycotina</taxon>
        <taxon>Sordariomycetes</taxon>
        <taxon>Hypocreomycetidae</taxon>
        <taxon>Hypocreales</taxon>
        <taxon>Nectriaceae</taxon>
        <taxon>Fusarium</taxon>
        <taxon>Fusarium oxysporum species complex</taxon>
    </lineage>
</organism>
<dbReference type="VEuPathDB" id="FungiDB:FOC1_g10000441"/>
<keyword evidence="2" id="KW-0813">Transport</keyword>
<feature type="transmembrane region" description="Helical" evidence="6">
    <location>
        <begin position="318"/>
        <end position="342"/>
    </location>
</feature>
<feature type="transmembrane region" description="Helical" evidence="6">
    <location>
        <begin position="267"/>
        <end position="289"/>
    </location>
</feature>
<proteinExistence type="predicted"/>
<dbReference type="InterPro" id="IPR002293">
    <property type="entry name" value="AA/rel_permease1"/>
</dbReference>
<feature type="transmembrane region" description="Helical" evidence="6">
    <location>
        <begin position="372"/>
        <end position="390"/>
    </location>
</feature>
<dbReference type="GO" id="GO:0016020">
    <property type="term" value="C:membrane"/>
    <property type="evidence" value="ECO:0007669"/>
    <property type="project" value="UniProtKB-SubCell"/>
</dbReference>
<keyword evidence="5 6" id="KW-0472">Membrane</keyword>
<dbReference type="EMBL" id="FMJY01000008">
    <property type="protein sequence ID" value="SCO89309.1"/>
    <property type="molecule type" value="Genomic_DNA"/>
</dbReference>
<dbReference type="Pfam" id="PF13520">
    <property type="entry name" value="AA_permease_2"/>
    <property type="match status" value="1"/>
</dbReference>
<evidence type="ECO:0000256" key="1">
    <source>
        <dbReference type="ARBA" id="ARBA00004141"/>
    </source>
</evidence>
<name>A0A2H3U5H2_FUSOX</name>
<keyword evidence="4 6" id="KW-1133">Transmembrane helix</keyword>
<feature type="transmembrane region" description="Helical" evidence="6">
    <location>
        <begin position="396"/>
        <end position="417"/>
    </location>
</feature>
<keyword evidence="3 6" id="KW-0812">Transmembrane</keyword>
<dbReference type="OrthoDB" id="3900342at2759"/>
<dbReference type="VEuPathDB" id="FungiDB:FOC4_g10006167"/>
<evidence type="ECO:0000256" key="2">
    <source>
        <dbReference type="ARBA" id="ARBA00022448"/>
    </source>
</evidence>